<dbReference type="Gene3D" id="3.30.9.10">
    <property type="entry name" value="D-Amino Acid Oxidase, subunit A, domain 2"/>
    <property type="match status" value="1"/>
</dbReference>
<evidence type="ECO:0000259" key="1">
    <source>
        <dbReference type="Pfam" id="PF01494"/>
    </source>
</evidence>
<organism evidence="2 3">
    <name type="scientific">Paractinoplanes atraurantiacus</name>
    <dbReference type="NCBI Taxonomy" id="1036182"/>
    <lineage>
        <taxon>Bacteria</taxon>
        <taxon>Bacillati</taxon>
        <taxon>Actinomycetota</taxon>
        <taxon>Actinomycetes</taxon>
        <taxon>Micromonosporales</taxon>
        <taxon>Micromonosporaceae</taxon>
        <taxon>Paractinoplanes</taxon>
    </lineage>
</organism>
<dbReference type="PANTHER" id="PTHR46865">
    <property type="entry name" value="OXIDOREDUCTASE-RELATED"/>
    <property type="match status" value="1"/>
</dbReference>
<gene>
    <name evidence="2" type="ORF">SAMN05421748_103543</name>
</gene>
<evidence type="ECO:0000313" key="2">
    <source>
        <dbReference type="EMBL" id="SNY31351.1"/>
    </source>
</evidence>
<dbReference type="Proteomes" id="UP000219612">
    <property type="component" value="Unassembled WGS sequence"/>
</dbReference>
<dbReference type="InterPro" id="IPR002938">
    <property type="entry name" value="FAD-bd"/>
</dbReference>
<evidence type="ECO:0000313" key="3">
    <source>
        <dbReference type="Proteomes" id="UP000219612"/>
    </source>
</evidence>
<dbReference type="PANTHER" id="PTHR46865:SF8">
    <property type="entry name" value="POSSIBLE OXIDOREDUCTASE"/>
    <property type="match status" value="1"/>
</dbReference>
<dbReference type="OrthoDB" id="3356051at2"/>
<proteinExistence type="predicted"/>
<name>A0A285H9P7_9ACTN</name>
<dbReference type="AlphaFoldDB" id="A0A285H9P7"/>
<dbReference type="SUPFAM" id="SSF51905">
    <property type="entry name" value="FAD/NAD(P)-binding domain"/>
    <property type="match status" value="1"/>
</dbReference>
<dbReference type="EMBL" id="OBDY01000003">
    <property type="protein sequence ID" value="SNY31351.1"/>
    <property type="molecule type" value="Genomic_DNA"/>
</dbReference>
<feature type="domain" description="FAD-binding" evidence="1">
    <location>
        <begin position="5"/>
        <end position="318"/>
    </location>
</feature>
<protein>
    <submittedName>
        <fullName evidence="2">2-polyprenyl-6-methoxyphenol hydroxylase</fullName>
    </submittedName>
</protein>
<dbReference type="GO" id="GO:0071949">
    <property type="term" value="F:FAD binding"/>
    <property type="evidence" value="ECO:0007669"/>
    <property type="project" value="InterPro"/>
</dbReference>
<keyword evidence="3" id="KW-1185">Reference proteome</keyword>
<accession>A0A285H9P7</accession>
<dbReference type="InterPro" id="IPR036188">
    <property type="entry name" value="FAD/NAD-bd_sf"/>
</dbReference>
<dbReference type="InterPro" id="IPR051704">
    <property type="entry name" value="FAD_aromatic-hydroxylase"/>
</dbReference>
<dbReference type="PRINTS" id="PR00420">
    <property type="entry name" value="RNGMNOXGNASE"/>
</dbReference>
<dbReference type="Pfam" id="PF01494">
    <property type="entry name" value="FAD_binding_3"/>
    <property type="match status" value="1"/>
</dbReference>
<reference evidence="2 3" key="1">
    <citation type="submission" date="2017-09" db="EMBL/GenBank/DDBJ databases">
        <authorList>
            <person name="Ehlers B."/>
            <person name="Leendertz F.H."/>
        </authorList>
    </citation>
    <scope>NUCLEOTIDE SEQUENCE [LARGE SCALE GENOMIC DNA]</scope>
    <source>
        <strain evidence="2 3">CGMCC 4.6857</strain>
    </source>
</reference>
<dbReference type="Gene3D" id="3.50.50.60">
    <property type="entry name" value="FAD/NAD(P)-binding domain"/>
    <property type="match status" value="1"/>
</dbReference>
<dbReference type="RefSeq" id="WP_097319841.1">
    <property type="nucleotide sequence ID" value="NZ_OBDY01000003.1"/>
</dbReference>
<sequence length="398" mass="43002">MTKRALVVGLGITGIATAVRLRQIGWEPVIVERAPQRRSGGYFIMLFGTGAAAARRLGALDAIGTRSGPEAVAFAVDRDGNRAPAMLPSALPGEPRMLLRGDVEQGLFSVLPSDVEIRYSTVPVHIRQDDAAAHVTLLDTASGGTRTERFDLVVGADGMRSTVRTLAFGDQYLHPLNFMIGATVLDRPLTGFGLSEGLWLAEPGRSAIAFSFTNHAPSVLFTYRTDDPDAQFERAPIDNIRAAFGPGPAGPVLEELFERYEQAPDALFDSVQQVRMPQWHRGRVVLAGDAAWCLTLYSGMGASTGMAGADLLGTMLERHADDIGTALKAWEERLRPYIQDQQTSALTDRLLFIAKDEQEFAIRTQMMRMQADPAFAAEMANSPAAAGFAAKNLDIAAL</sequence>